<dbReference type="EMBL" id="JACZHT010000007">
    <property type="protein sequence ID" value="MBE1237793.1"/>
    <property type="molecule type" value="Genomic_DNA"/>
</dbReference>
<dbReference type="Gene3D" id="1.10.287.470">
    <property type="entry name" value="Helix hairpin bin"/>
    <property type="match status" value="2"/>
</dbReference>
<dbReference type="InterPro" id="IPR059052">
    <property type="entry name" value="HH_YbhG-like"/>
</dbReference>
<organism evidence="5 6">
    <name type="scientific">Phaeovibrio sulfidiphilus</name>
    <dbReference type="NCBI Taxonomy" id="1220600"/>
    <lineage>
        <taxon>Bacteria</taxon>
        <taxon>Pseudomonadati</taxon>
        <taxon>Pseudomonadota</taxon>
        <taxon>Alphaproteobacteria</taxon>
        <taxon>Rhodospirillales</taxon>
        <taxon>Rhodospirillaceae</taxon>
        <taxon>Phaeovibrio</taxon>
    </lineage>
</organism>
<feature type="domain" description="YknX-like beta-barrel" evidence="4">
    <location>
        <begin position="244"/>
        <end position="326"/>
    </location>
</feature>
<evidence type="ECO:0000313" key="6">
    <source>
        <dbReference type="Proteomes" id="UP000631034"/>
    </source>
</evidence>
<dbReference type="PANTHER" id="PTHR32347">
    <property type="entry name" value="EFFLUX SYSTEM COMPONENT YKNX-RELATED"/>
    <property type="match status" value="1"/>
</dbReference>
<dbReference type="AlphaFoldDB" id="A0A8J6Z105"/>
<evidence type="ECO:0000313" key="5">
    <source>
        <dbReference type="EMBL" id="MBE1237793.1"/>
    </source>
</evidence>
<sequence>MKRKPLVILGAVVVVGLVAGIIGYSVSQDRRNGALTLYGNVDVRQVQLSFRVPGRLVEVVLDEGDAVTPGTRLAQLDPVPYQESLAAAEARLAAARAAYAKARNGPRPAEVEQARARLDQARASLVLSELTRTRQQELVRTKASPQAVLDQAVAQHDASVASLRTATAALDLMEEGTRHEDIEAARAESEAADAALASARTSLSDTTLFAPSTGMIVSRVREPGSIVAAGEPVFVVSLAEPVWVRAYVDEPGLGYVYTGQEVEVFNDTFPDRAYRGVIGFVSPVAEFTPKTVQTPDLRTDLVYRLRVIIQEPDTGLRQGMPVTVRVPRRAPGS</sequence>
<dbReference type="GO" id="GO:0042597">
    <property type="term" value="C:periplasmic space"/>
    <property type="evidence" value="ECO:0007669"/>
    <property type="project" value="UniProtKB-SubCell"/>
</dbReference>
<feature type="domain" description="YbhG-like alpha-helical hairpin" evidence="3">
    <location>
        <begin position="76"/>
        <end position="205"/>
    </location>
</feature>
<evidence type="ECO:0000256" key="2">
    <source>
        <dbReference type="ARBA" id="ARBA00023054"/>
    </source>
</evidence>
<evidence type="ECO:0000259" key="3">
    <source>
        <dbReference type="Pfam" id="PF25881"/>
    </source>
</evidence>
<dbReference type="Pfam" id="PF25990">
    <property type="entry name" value="Beta-barrel_YknX"/>
    <property type="match status" value="1"/>
</dbReference>
<reference evidence="5" key="1">
    <citation type="submission" date="2020-10" db="EMBL/GenBank/DDBJ databases">
        <title>Genome sequence of the unusual species of purple photosynthetic bacteria, Phaeovibrio sulfidiphilus DSM 23193, type strain.</title>
        <authorList>
            <person name="Kyndt J.A."/>
            <person name="Meyer T.E."/>
        </authorList>
    </citation>
    <scope>NUCLEOTIDE SEQUENCE</scope>
    <source>
        <strain evidence="5">DSM 23193</strain>
    </source>
</reference>
<proteinExistence type="predicted"/>
<evidence type="ECO:0000259" key="4">
    <source>
        <dbReference type="Pfam" id="PF25990"/>
    </source>
</evidence>
<dbReference type="Proteomes" id="UP000631034">
    <property type="component" value="Unassembled WGS sequence"/>
</dbReference>
<comment type="caution">
    <text evidence="5">The sequence shown here is derived from an EMBL/GenBank/DDBJ whole genome shotgun (WGS) entry which is preliminary data.</text>
</comment>
<dbReference type="Pfam" id="PF25881">
    <property type="entry name" value="HH_YBHG"/>
    <property type="match status" value="1"/>
</dbReference>
<dbReference type="InterPro" id="IPR050465">
    <property type="entry name" value="UPF0194_transport"/>
</dbReference>
<gene>
    <name evidence="5" type="primary">hlyD</name>
    <name evidence="5" type="ORF">IHV25_09055</name>
</gene>
<dbReference type="RefSeq" id="WP_192534805.1">
    <property type="nucleotide sequence ID" value="NZ_JACZHT010000007.1"/>
</dbReference>
<dbReference type="Gene3D" id="2.40.30.170">
    <property type="match status" value="1"/>
</dbReference>
<dbReference type="SUPFAM" id="SSF111369">
    <property type="entry name" value="HlyD-like secretion proteins"/>
    <property type="match status" value="3"/>
</dbReference>
<dbReference type="PANTHER" id="PTHR32347:SF29">
    <property type="entry name" value="UPF0194 MEMBRANE PROTEIN YBHG"/>
    <property type="match status" value="1"/>
</dbReference>
<name>A0A8J6Z105_9PROT</name>
<keyword evidence="2" id="KW-0175">Coiled coil</keyword>
<protein>
    <submittedName>
        <fullName evidence="5">Secretion protein HlyD</fullName>
    </submittedName>
</protein>
<keyword evidence="6" id="KW-1185">Reference proteome</keyword>
<comment type="subcellular location">
    <subcellularLocation>
        <location evidence="1">Cell envelope</location>
    </subcellularLocation>
</comment>
<evidence type="ECO:0000256" key="1">
    <source>
        <dbReference type="ARBA" id="ARBA00004196"/>
    </source>
</evidence>
<dbReference type="InterPro" id="IPR058636">
    <property type="entry name" value="Beta-barrel_YknX"/>
</dbReference>
<dbReference type="NCBIfam" id="NF002939">
    <property type="entry name" value="PRK03598.1"/>
    <property type="match status" value="1"/>
</dbReference>
<dbReference type="Gene3D" id="2.40.50.100">
    <property type="match status" value="1"/>
</dbReference>
<accession>A0A8J6Z105</accession>